<dbReference type="SUPFAM" id="SSF55811">
    <property type="entry name" value="Nudix"/>
    <property type="match status" value="1"/>
</dbReference>
<evidence type="ECO:0000256" key="15">
    <source>
        <dbReference type="ARBA" id="ARBA00041979"/>
    </source>
</evidence>
<evidence type="ECO:0000256" key="7">
    <source>
        <dbReference type="ARBA" id="ARBA00022801"/>
    </source>
</evidence>
<name>A0ABY5ZGP9_9BACT</name>
<keyword evidence="3" id="KW-0515">Mutator protein</keyword>
<dbReference type="Gene3D" id="3.90.79.10">
    <property type="entry name" value="Nucleoside Triphosphate Pyrophosphohydrolase"/>
    <property type="match status" value="1"/>
</dbReference>
<evidence type="ECO:0000259" key="18">
    <source>
        <dbReference type="PROSITE" id="PS51462"/>
    </source>
</evidence>
<evidence type="ECO:0000256" key="10">
    <source>
        <dbReference type="ARBA" id="ARBA00035861"/>
    </source>
</evidence>
<evidence type="ECO:0000256" key="13">
    <source>
        <dbReference type="ARBA" id="ARBA00040794"/>
    </source>
</evidence>
<sequence length="137" mass="15288">MKKKIEVACAIIEREGRVLAAQRAESMSLPLKWEFPGGKIEPLEDARDCLHRELREELGVGVHIHAALPPSDWSYADFAITLHPFVCTLGEGSIHLAEHKAIRWVSPEEMPSLDWAAADGPVLENYFRYLKQGQAGA</sequence>
<dbReference type="PANTHER" id="PTHR47707:SF1">
    <property type="entry name" value="NUDIX HYDROLASE FAMILY PROTEIN"/>
    <property type="match status" value="1"/>
</dbReference>
<evidence type="ECO:0000256" key="9">
    <source>
        <dbReference type="ARBA" id="ARBA00023204"/>
    </source>
</evidence>
<evidence type="ECO:0000313" key="19">
    <source>
        <dbReference type="EMBL" id="UWZ78243.1"/>
    </source>
</evidence>
<dbReference type="PRINTS" id="PR00502">
    <property type="entry name" value="NUDIXFAMILY"/>
</dbReference>
<evidence type="ECO:0000256" key="11">
    <source>
        <dbReference type="ARBA" id="ARBA00036904"/>
    </source>
</evidence>
<dbReference type="InterPro" id="IPR015797">
    <property type="entry name" value="NUDIX_hydrolase-like_dom_sf"/>
</dbReference>
<accession>A0ABY5ZGP9</accession>
<dbReference type="InterPro" id="IPR020476">
    <property type="entry name" value="Nudix_hydrolase"/>
</dbReference>
<evidence type="ECO:0000256" key="3">
    <source>
        <dbReference type="ARBA" id="ARBA00022457"/>
    </source>
</evidence>
<organism evidence="19 20">
    <name type="scientific">Geoalkalibacter halelectricus</name>
    <dbReference type="NCBI Taxonomy" id="2847045"/>
    <lineage>
        <taxon>Bacteria</taxon>
        <taxon>Pseudomonadati</taxon>
        <taxon>Thermodesulfobacteriota</taxon>
        <taxon>Desulfuromonadia</taxon>
        <taxon>Desulfuromonadales</taxon>
        <taxon>Geoalkalibacteraceae</taxon>
        <taxon>Geoalkalibacter</taxon>
    </lineage>
</organism>
<comment type="similarity">
    <text evidence="2 17">Belongs to the Nudix hydrolase family.</text>
</comment>
<evidence type="ECO:0000256" key="6">
    <source>
        <dbReference type="ARBA" id="ARBA00022763"/>
    </source>
</evidence>
<evidence type="ECO:0000256" key="8">
    <source>
        <dbReference type="ARBA" id="ARBA00022842"/>
    </source>
</evidence>
<dbReference type="Proteomes" id="UP001060414">
    <property type="component" value="Chromosome"/>
</dbReference>
<dbReference type="PROSITE" id="PS00893">
    <property type="entry name" value="NUDIX_BOX"/>
    <property type="match status" value="1"/>
</dbReference>
<keyword evidence="4" id="KW-0235">DNA replication</keyword>
<dbReference type="EC" id="3.6.1.55" evidence="12"/>
<keyword evidence="5" id="KW-0479">Metal-binding</keyword>
<dbReference type="InterPro" id="IPR047127">
    <property type="entry name" value="MutT-like"/>
</dbReference>
<reference evidence="19" key="1">
    <citation type="journal article" date="2022" name="Environ. Microbiol.">
        <title>Geoalkalibacter halelectricus SAP #1 sp. nov. possessing extracellular electron transfer and mineral#reducing capabilities from a haloalkaline environment.</title>
        <authorList>
            <person name="Yadav S."/>
            <person name="Singh R."/>
            <person name="Sundharam S.S."/>
            <person name="Chaudhary S."/>
            <person name="Krishnamurthi S."/>
            <person name="Patil S.A."/>
        </authorList>
    </citation>
    <scope>NUCLEOTIDE SEQUENCE</scope>
    <source>
        <strain evidence="19">SAP-1</strain>
    </source>
</reference>
<dbReference type="CDD" id="cd03425">
    <property type="entry name" value="NUDIX_MutT_NudA_like"/>
    <property type="match status" value="1"/>
</dbReference>
<evidence type="ECO:0000313" key="20">
    <source>
        <dbReference type="Proteomes" id="UP001060414"/>
    </source>
</evidence>
<evidence type="ECO:0000256" key="16">
    <source>
        <dbReference type="ARBA" id="ARBA00042798"/>
    </source>
</evidence>
<dbReference type="InterPro" id="IPR000086">
    <property type="entry name" value="NUDIX_hydrolase_dom"/>
</dbReference>
<dbReference type="EMBL" id="CP092109">
    <property type="protein sequence ID" value="UWZ78243.1"/>
    <property type="molecule type" value="Genomic_DNA"/>
</dbReference>
<dbReference type="RefSeq" id="WP_260746592.1">
    <property type="nucleotide sequence ID" value="NZ_CP092109.1"/>
</dbReference>
<feature type="domain" description="Nudix hydrolase" evidence="18">
    <location>
        <begin position="2"/>
        <end position="127"/>
    </location>
</feature>
<keyword evidence="9" id="KW-0234">DNA repair</keyword>
<proteinExistence type="inferred from homology"/>
<evidence type="ECO:0000256" key="17">
    <source>
        <dbReference type="RuleBase" id="RU003476"/>
    </source>
</evidence>
<evidence type="ECO:0000256" key="14">
    <source>
        <dbReference type="ARBA" id="ARBA00041592"/>
    </source>
</evidence>
<evidence type="ECO:0000256" key="5">
    <source>
        <dbReference type="ARBA" id="ARBA00022723"/>
    </source>
</evidence>
<keyword evidence="6" id="KW-0227">DNA damage</keyword>
<comment type="catalytic activity">
    <reaction evidence="11">
        <text>8-oxo-GTP + H2O = 8-oxo-GMP + diphosphate + H(+)</text>
        <dbReference type="Rhea" id="RHEA:67616"/>
        <dbReference type="ChEBI" id="CHEBI:15377"/>
        <dbReference type="ChEBI" id="CHEBI:15378"/>
        <dbReference type="ChEBI" id="CHEBI:33019"/>
        <dbReference type="ChEBI" id="CHEBI:143553"/>
        <dbReference type="ChEBI" id="CHEBI:145694"/>
    </reaction>
</comment>
<keyword evidence="20" id="KW-1185">Reference proteome</keyword>
<evidence type="ECO:0000256" key="1">
    <source>
        <dbReference type="ARBA" id="ARBA00001946"/>
    </source>
</evidence>
<dbReference type="PANTHER" id="PTHR47707">
    <property type="entry name" value="8-OXO-DGTP DIPHOSPHATASE"/>
    <property type="match status" value="1"/>
</dbReference>
<evidence type="ECO:0000256" key="2">
    <source>
        <dbReference type="ARBA" id="ARBA00005582"/>
    </source>
</evidence>
<dbReference type="InterPro" id="IPR020084">
    <property type="entry name" value="NUDIX_hydrolase_CS"/>
</dbReference>
<protein>
    <recommendedName>
        <fullName evidence="13">8-oxo-dGTP diphosphatase</fullName>
        <ecNumber evidence="12">3.6.1.55</ecNumber>
    </recommendedName>
    <alternativeName>
        <fullName evidence="16">7,8-dihydro-8-oxoguanine-triphosphatase</fullName>
    </alternativeName>
    <alternativeName>
        <fullName evidence="15">Mutator protein MutT</fullName>
    </alternativeName>
    <alternativeName>
        <fullName evidence="14">dGTP pyrophosphohydrolase</fullName>
    </alternativeName>
</protein>
<comment type="cofactor">
    <cofactor evidence="1">
        <name>Mg(2+)</name>
        <dbReference type="ChEBI" id="CHEBI:18420"/>
    </cofactor>
</comment>
<evidence type="ECO:0000256" key="12">
    <source>
        <dbReference type="ARBA" id="ARBA00038905"/>
    </source>
</evidence>
<keyword evidence="8" id="KW-0460">Magnesium</keyword>
<comment type="catalytic activity">
    <reaction evidence="10">
        <text>8-oxo-dGTP + H2O = 8-oxo-dGMP + diphosphate + H(+)</text>
        <dbReference type="Rhea" id="RHEA:31575"/>
        <dbReference type="ChEBI" id="CHEBI:15377"/>
        <dbReference type="ChEBI" id="CHEBI:15378"/>
        <dbReference type="ChEBI" id="CHEBI:33019"/>
        <dbReference type="ChEBI" id="CHEBI:63224"/>
        <dbReference type="ChEBI" id="CHEBI:77896"/>
        <dbReference type="EC" id="3.6.1.55"/>
    </reaction>
</comment>
<evidence type="ECO:0000256" key="4">
    <source>
        <dbReference type="ARBA" id="ARBA00022705"/>
    </source>
</evidence>
<keyword evidence="7 17" id="KW-0378">Hydrolase</keyword>
<dbReference type="Pfam" id="PF00293">
    <property type="entry name" value="NUDIX"/>
    <property type="match status" value="1"/>
</dbReference>
<gene>
    <name evidence="19" type="ORF">L9S41_11090</name>
</gene>
<dbReference type="PROSITE" id="PS51462">
    <property type="entry name" value="NUDIX"/>
    <property type="match status" value="1"/>
</dbReference>